<dbReference type="OrthoDB" id="9770965at2"/>
<sequence length="282" mass="30816">MKLAIVVEGGGLRGSFAVGALAELAQVLPVAPAHVFATSSGAPNAAYFTTGQIEDGVRIWALRTHGSQLVDYRNLVGPASVMKIDELVSVFRDEIPLDVAELGGSRTQLHITVTEVESGEARVIRATEHNVFDLLTAAMALPFAYGKVVTVDDGRYIDGGFRAPVAIREAIALEPDKIIVMLTKPRGHRRKARALSEWLQCRSYPEFPHTQAAIRAKWMQYNATMELLDELEGSGRIMTVRPPGELPTGRLSRSERRILASIELGRATVRAQTRELNAYLGC</sequence>
<dbReference type="RefSeq" id="WP_106393320.1">
    <property type="nucleotide sequence ID" value="NZ_PVNK01000174.1"/>
</dbReference>
<feature type="active site" description="Nucleophile" evidence="2">
    <location>
        <position position="39"/>
    </location>
</feature>
<dbReference type="SUPFAM" id="SSF52151">
    <property type="entry name" value="FabD/lysophospholipase-like"/>
    <property type="match status" value="1"/>
</dbReference>
<dbReference type="Gene3D" id="3.40.1090.10">
    <property type="entry name" value="Cytosolic phospholipase A2 catalytic domain"/>
    <property type="match status" value="2"/>
</dbReference>
<evidence type="ECO:0000256" key="1">
    <source>
        <dbReference type="ARBA" id="ARBA00023098"/>
    </source>
</evidence>
<evidence type="ECO:0000313" key="5">
    <source>
        <dbReference type="Proteomes" id="UP000237968"/>
    </source>
</evidence>
<reference evidence="4 5" key="1">
    <citation type="submission" date="2018-03" db="EMBL/GenBank/DDBJ databases">
        <title>Draft Genome Sequences of the Obligatory Marine Myxobacteria Enhygromyxa salina SWB005.</title>
        <authorList>
            <person name="Poehlein A."/>
            <person name="Moghaddam J.A."/>
            <person name="Harms H."/>
            <person name="Alanjari M."/>
            <person name="Koenig G.M."/>
            <person name="Daniel R."/>
            <person name="Schaeberle T.F."/>
        </authorList>
    </citation>
    <scope>NUCLEOTIDE SEQUENCE [LARGE SCALE GENOMIC DNA]</scope>
    <source>
        <strain evidence="4 5">SWB005</strain>
    </source>
</reference>
<dbReference type="GO" id="GO:0016042">
    <property type="term" value="P:lipid catabolic process"/>
    <property type="evidence" value="ECO:0007669"/>
    <property type="project" value="UniProtKB-UniRule"/>
</dbReference>
<feature type="active site" description="Proton acceptor" evidence="2">
    <location>
        <position position="158"/>
    </location>
</feature>
<dbReference type="EMBL" id="PVNK01000174">
    <property type="protein sequence ID" value="PRP95026.1"/>
    <property type="molecule type" value="Genomic_DNA"/>
</dbReference>
<keyword evidence="1 2" id="KW-0443">Lipid metabolism</keyword>
<dbReference type="AlphaFoldDB" id="A0A2S9XQ93"/>
<organism evidence="4 5">
    <name type="scientific">Enhygromyxa salina</name>
    <dbReference type="NCBI Taxonomy" id="215803"/>
    <lineage>
        <taxon>Bacteria</taxon>
        <taxon>Pseudomonadati</taxon>
        <taxon>Myxococcota</taxon>
        <taxon>Polyangia</taxon>
        <taxon>Nannocystales</taxon>
        <taxon>Nannocystaceae</taxon>
        <taxon>Enhygromyxa</taxon>
    </lineage>
</organism>
<name>A0A2S9XQ93_9BACT</name>
<dbReference type="GO" id="GO:0016787">
    <property type="term" value="F:hydrolase activity"/>
    <property type="evidence" value="ECO:0007669"/>
    <property type="project" value="UniProtKB-UniRule"/>
</dbReference>
<keyword evidence="5" id="KW-1185">Reference proteome</keyword>
<evidence type="ECO:0000313" key="4">
    <source>
        <dbReference type="EMBL" id="PRP95026.1"/>
    </source>
</evidence>
<evidence type="ECO:0000256" key="2">
    <source>
        <dbReference type="PROSITE-ProRule" id="PRU01161"/>
    </source>
</evidence>
<feature type="short sequence motif" description="DGA/G" evidence="2">
    <location>
        <begin position="158"/>
        <end position="160"/>
    </location>
</feature>
<comment type="caution">
    <text evidence="4">The sequence shown here is derived from an EMBL/GenBank/DDBJ whole genome shotgun (WGS) entry which is preliminary data.</text>
</comment>
<dbReference type="Pfam" id="PF19890">
    <property type="entry name" value="DUF6363"/>
    <property type="match status" value="1"/>
</dbReference>
<protein>
    <submittedName>
        <fullName evidence="4">Patatin-like phospholipase</fullName>
    </submittedName>
</protein>
<dbReference type="InterPro" id="IPR002641">
    <property type="entry name" value="PNPLA_dom"/>
</dbReference>
<evidence type="ECO:0000259" key="3">
    <source>
        <dbReference type="PROSITE" id="PS51635"/>
    </source>
</evidence>
<comment type="caution">
    <text evidence="2">Lacks conserved residue(s) required for the propagation of feature annotation.</text>
</comment>
<keyword evidence="2" id="KW-0378">Hydrolase</keyword>
<feature type="short sequence motif" description="GXGXXG" evidence="2">
    <location>
        <begin position="9"/>
        <end position="14"/>
    </location>
</feature>
<accession>A0A2S9XQ93</accession>
<feature type="domain" description="PNPLA" evidence="3">
    <location>
        <begin position="5"/>
        <end position="171"/>
    </location>
</feature>
<dbReference type="Proteomes" id="UP000237968">
    <property type="component" value="Unassembled WGS sequence"/>
</dbReference>
<dbReference type="PROSITE" id="PS51635">
    <property type="entry name" value="PNPLA"/>
    <property type="match status" value="1"/>
</dbReference>
<dbReference type="InterPro" id="IPR016035">
    <property type="entry name" value="Acyl_Trfase/lysoPLipase"/>
</dbReference>
<keyword evidence="2" id="KW-0442">Lipid degradation</keyword>
<proteinExistence type="predicted"/>
<gene>
    <name evidence="4" type="ORF">ENSA5_40240</name>
</gene>
<dbReference type="InterPro" id="IPR045943">
    <property type="entry name" value="DUF6363"/>
</dbReference>
<dbReference type="Pfam" id="PF01734">
    <property type="entry name" value="Patatin"/>
    <property type="match status" value="1"/>
</dbReference>